<dbReference type="AlphaFoldDB" id="A0AAU9VMN0"/>
<proteinExistence type="predicted"/>
<dbReference type="Proteomes" id="UP001159428">
    <property type="component" value="Unassembled WGS sequence"/>
</dbReference>
<comment type="caution">
    <text evidence="2">The sequence shown here is derived from an EMBL/GenBank/DDBJ whole genome shotgun (WGS) entry which is preliminary data.</text>
</comment>
<reference evidence="2 3" key="1">
    <citation type="submission" date="2022-05" db="EMBL/GenBank/DDBJ databases">
        <authorList>
            <consortium name="Genoscope - CEA"/>
            <person name="William W."/>
        </authorList>
    </citation>
    <scope>NUCLEOTIDE SEQUENCE [LARGE SCALE GENOMIC DNA]</scope>
</reference>
<dbReference type="EMBL" id="CALNXJ010000002">
    <property type="protein sequence ID" value="CAH3034205.1"/>
    <property type="molecule type" value="Genomic_DNA"/>
</dbReference>
<accession>A0AAU9VMN0</accession>
<keyword evidence="1" id="KW-0472">Membrane</keyword>
<evidence type="ECO:0000313" key="2">
    <source>
        <dbReference type="EMBL" id="CAH3034205.1"/>
    </source>
</evidence>
<protein>
    <submittedName>
        <fullName evidence="2">Uncharacterized protein</fullName>
    </submittedName>
</protein>
<feature type="transmembrane region" description="Helical" evidence="1">
    <location>
        <begin position="24"/>
        <end position="45"/>
    </location>
</feature>
<keyword evidence="1" id="KW-0812">Transmembrane</keyword>
<evidence type="ECO:0000256" key="1">
    <source>
        <dbReference type="SAM" id="Phobius"/>
    </source>
</evidence>
<gene>
    <name evidence="2" type="ORF">PMEA_00010528</name>
</gene>
<organism evidence="2 3">
    <name type="scientific">Pocillopora meandrina</name>
    <dbReference type="NCBI Taxonomy" id="46732"/>
    <lineage>
        <taxon>Eukaryota</taxon>
        <taxon>Metazoa</taxon>
        <taxon>Cnidaria</taxon>
        <taxon>Anthozoa</taxon>
        <taxon>Hexacorallia</taxon>
        <taxon>Scleractinia</taxon>
        <taxon>Astrocoeniina</taxon>
        <taxon>Pocilloporidae</taxon>
        <taxon>Pocillopora</taxon>
    </lineage>
</organism>
<evidence type="ECO:0000313" key="3">
    <source>
        <dbReference type="Proteomes" id="UP001159428"/>
    </source>
</evidence>
<sequence length="111" mass="13225">MDAIRMATTSMVEKFREIQLFPEVSGNLVIGIVFITAVIMAVYCIKTFRRRVEVPNEVPMNQEPRFRKRDKMIFYGKKYLRKVKQLSQPQDGGYRRTIRKRQKVMFNFGKE</sequence>
<name>A0AAU9VMN0_9CNID</name>
<keyword evidence="1" id="KW-1133">Transmembrane helix</keyword>
<keyword evidence="3" id="KW-1185">Reference proteome</keyword>